<keyword evidence="4" id="KW-1185">Reference proteome</keyword>
<keyword evidence="2" id="KW-0472">Membrane</keyword>
<reference evidence="3 4" key="1">
    <citation type="submission" date="2023-07" db="EMBL/GenBank/DDBJ databases">
        <title>Sequencing the genomes of 1000 actinobacteria strains.</title>
        <authorList>
            <person name="Klenk H.-P."/>
        </authorList>
    </citation>
    <scope>NUCLEOTIDE SEQUENCE [LARGE SCALE GENOMIC DNA]</scope>
    <source>
        <strain evidence="3 4">DSM 19426</strain>
    </source>
</reference>
<feature type="transmembrane region" description="Helical" evidence="2">
    <location>
        <begin position="162"/>
        <end position="179"/>
    </location>
</feature>
<sequence>MSTTVERPSPRSIRWDHVVQELQRLRRSAGEPSYAELARSVTELRLARGLDEHSARVARTTVYDAFRVGRSRVNLDLVRDLATVMRAPEGAVEGWLEAGAVEEERSAPPPTEAPEAADPEEAPATLVDVPGPSRGVAVALVVAAVVANVLGRFLVDGLHLPIYLDMVGTAFVAVGFGPWTGAGVGVASNALGVLSSGSASLPFGVVNAAGALVWGYGVRRGMGRTLPRFLSLNLLVAVTCTLLTLPILGVLYSGSTGHGEDTLVANLEAAGQGFAISLAAGNLLASLADKTISGFLALVALSCFPWARRRGLDLLAPPG</sequence>
<dbReference type="EMBL" id="JAVDYG010000001">
    <property type="protein sequence ID" value="MDR7364099.1"/>
    <property type="molecule type" value="Genomic_DNA"/>
</dbReference>
<feature type="transmembrane region" description="Helical" evidence="2">
    <location>
        <begin position="136"/>
        <end position="155"/>
    </location>
</feature>
<accession>A0ABU2C0G2</accession>
<evidence type="ECO:0000313" key="3">
    <source>
        <dbReference type="EMBL" id="MDR7364099.1"/>
    </source>
</evidence>
<name>A0ABU2C0G2_9ACTN</name>
<keyword evidence="2" id="KW-1133">Transmembrane helix</keyword>
<dbReference type="RefSeq" id="WP_310305321.1">
    <property type="nucleotide sequence ID" value="NZ_BAAAPS010000005.1"/>
</dbReference>
<feature type="region of interest" description="Disordered" evidence="1">
    <location>
        <begin position="99"/>
        <end position="128"/>
    </location>
</feature>
<evidence type="ECO:0000256" key="1">
    <source>
        <dbReference type="SAM" id="MobiDB-lite"/>
    </source>
</evidence>
<evidence type="ECO:0000313" key="4">
    <source>
        <dbReference type="Proteomes" id="UP001183648"/>
    </source>
</evidence>
<evidence type="ECO:0000256" key="2">
    <source>
        <dbReference type="SAM" id="Phobius"/>
    </source>
</evidence>
<feature type="transmembrane region" description="Helical" evidence="2">
    <location>
        <begin position="230"/>
        <end position="252"/>
    </location>
</feature>
<feature type="transmembrane region" description="Helical" evidence="2">
    <location>
        <begin position="291"/>
        <end position="307"/>
    </location>
</feature>
<feature type="transmembrane region" description="Helical" evidence="2">
    <location>
        <begin position="199"/>
        <end position="218"/>
    </location>
</feature>
<proteinExistence type="predicted"/>
<dbReference type="Gene3D" id="1.10.1760.20">
    <property type="match status" value="1"/>
</dbReference>
<gene>
    <name evidence="3" type="ORF">J2S63_003652</name>
</gene>
<comment type="caution">
    <text evidence="3">The sequence shown here is derived from an EMBL/GenBank/DDBJ whole genome shotgun (WGS) entry which is preliminary data.</text>
</comment>
<protein>
    <submittedName>
        <fullName evidence="3">Energy-coupling factor transport system substrate-specific component</fullName>
    </submittedName>
</protein>
<dbReference type="Proteomes" id="UP001183648">
    <property type="component" value="Unassembled WGS sequence"/>
</dbReference>
<organism evidence="3 4">
    <name type="scientific">Nocardioides marmoribigeumensis</name>
    <dbReference type="NCBI Taxonomy" id="433649"/>
    <lineage>
        <taxon>Bacteria</taxon>
        <taxon>Bacillati</taxon>
        <taxon>Actinomycetota</taxon>
        <taxon>Actinomycetes</taxon>
        <taxon>Propionibacteriales</taxon>
        <taxon>Nocardioidaceae</taxon>
        <taxon>Nocardioides</taxon>
    </lineage>
</organism>
<keyword evidence="2" id="KW-0812">Transmembrane</keyword>